<proteinExistence type="predicted"/>
<dbReference type="AlphaFoldDB" id="A0A1S8WKD6"/>
<dbReference type="Proteomes" id="UP000243686">
    <property type="component" value="Unassembled WGS sequence"/>
</dbReference>
<evidence type="ECO:0000313" key="2">
    <source>
        <dbReference type="Proteomes" id="UP000243686"/>
    </source>
</evidence>
<sequence length="121" mass="14344">MMLTGEWKEQIKQLLGDRDRLQKTQFEYVITDCKTVTFCVIDKLDSKLRDRVGQLTKEYNRVSLELKSSRQENLDLSLKLEKSNAFMSHDFEQKVFRLQEEVTELHRQKGDVGPCNISWFI</sequence>
<dbReference type="EMBL" id="KV906433">
    <property type="protein sequence ID" value="OON14753.1"/>
    <property type="molecule type" value="Genomic_DNA"/>
</dbReference>
<organism evidence="1 2">
    <name type="scientific">Opisthorchis viverrini</name>
    <name type="common">Southeast Asian liver fluke</name>
    <dbReference type="NCBI Taxonomy" id="6198"/>
    <lineage>
        <taxon>Eukaryota</taxon>
        <taxon>Metazoa</taxon>
        <taxon>Spiralia</taxon>
        <taxon>Lophotrochozoa</taxon>
        <taxon>Platyhelminthes</taxon>
        <taxon>Trematoda</taxon>
        <taxon>Digenea</taxon>
        <taxon>Opisthorchiida</taxon>
        <taxon>Opisthorchiata</taxon>
        <taxon>Opisthorchiidae</taxon>
        <taxon>Opisthorchis</taxon>
    </lineage>
</organism>
<protein>
    <submittedName>
        <fullName evidence="1">Uncharacterized protein</fullName>
    </submittedName>
</protein>
<keyword evidence="2" id="KW-1185">Reference proteome</keyword>
<evidence type="ECO:0000313" key="1">
    <source>
        <dbReference type="EMBL" id="OON14753.1"/>
    </source>
</evidence>
<name>A0A1S8WKD6_OPIVI</name>
<reference evidence="1 2" key="1">
    <citation type="submission" date="2015-03" db="EMBL/GenBank/DDBJ databases">
        <title>Draft genome of the nematode, Opisthorchis viverrini.</title>
        <authorList>
            <person name="Mitreva M."/>
        </authorList>
    </citation>
    <scope>NUCLEOTIDE SEQUENCE [LARGE SCALE GENOMIC DNA]</scope>
    <source>
        <strain evidence="1">Khon Kaen</strain>
    </source>
</reference>
<gene>
    <name evidence="1" type="ORF">X801_09450</name>
</gene>
<accession>A0A1S8WKD6</accession>